<accession>A0A8C9VFF7</accession>
<dbReference type="CDD" id="cd00190">
    <property type="entry name" value="Tryp_SPc"/>
    <property type="match status" value="1"/>
</dbReference>
<evidence type="ECO:0000256" key="1">
    <source>
        <dbReference type="ARBA" id="ARBA00001913"/>
    </source>
</evidence>
<dbReference type="PRINTS" id="PR00722">
    <property type="entry name" value="CHYMOTRYPSIN"/>
</dbReference>
<dbReference type="InterPro" id="IPR018114">
    <property type="entry name" value="TRYPSIN_HIS"/>
</dbReference>
<dbReference type="Gene3D" id="2.40.10.10">
    <property type="entry name" value="Trypsin-like serine proteases"/>
    <property type="match status" value="2"/>
</dbReference>
<protein>
    <recommendedName>
        <fullName evidence="11">pancreatic elastase</fullName>
        <ecNumber evidence="11">3.4.21.36</ecNumber>
    </recommendedName>
</protein>
<dbReference type="GO" id="GO:0005615">
    <property type="term" value="C:extracellular space"/>
    <property type="evidence" value="ECO:0007669"/>
    <property type="project" value="TreeGrafter"/>
</dbReference>
<organism evidence="15 16">
    <name type="scientific">Scleropages formosus</name>
    <name type="common">Asian bonytongue</name>
    <name type="synonym">Osteoglossum formosum</name>
    <dbReference type="NCBI Taxonomy" id="113540"/>
    <lineage>
        <taxon>Eukaryota</taxon>
        <taxon>Metazoa</taxon>
        <taxon>Chordata</taxon>
        <taxon>Craniata</taxon>
        <taxon>Vertebrata</taxon>
        <taxon>Euteleostomi</taxon>
        <taxon>Actinopterygii</taxon>
        <taxon>Neopterygii</taxon>
        <taxon>Teleostei</taxon>
        <taxon>Osteoglossocephala</taxon>
        <taxon>Osteoglossomorpha</taxon>
        <taxon>Osteoglossiformes</taxon>
        <taxon>Osteoglossidae</taxon>
        <taxon>Scleropages</taxon>
    </lineage>
</organism>
<dbReference type="PANTHER" id="PTHR24257:SF0">
    <property type="entry name" value="CHYMOTRYPSIN-LIKE ELASTASE FAMILY MEMBER 1"/>
    <property type="match status" value="1"/>
</dbReference>
<dbReference type="PROSITE" id="PS00135">
    <property type="entry name" value="TRYPSIN_SER"/>
    <property type="match status" value="1"/>
</dbReference>
<evidence type="ECO:0000256" key="11">
    <source>
        <dbReference type="ARBA" id="ARBA00039015"/>
    </source>
</evidence>
<evidence type="ECO:0000256" key="8">
    <source>
        <dbReference type="ARBA" id="ARBA00022837"/>
    </source>
</evidence>
<dbReference type="InterPro" id="IPR050850">
    <property type="entry name" value="Peptidase_S1_Elastase_sf"/>
</dbReference>
<comment type="subcellular location">
    <subcellularLocation>
        <location evidence="2">Secreted</location>
    </subcellularLocation>
</comment>
<keyword evidence="16" id="KW-1185">Reference proteome</keyword>
<dbReference type="GeneTree" id="ENSGT01030000234528"/>
<evidence type="ECO:0000313" key="15">
    <source>
        <dbReference type="Ensembl" id="ENSSFOP00015050945.1"/>
    </source>
</evidence>
<dbReference type="GO" id="GO:0046872">
    <property type="term" value="F:metal ion binding"/>
    <property type="evidence" value="ECO:0007669"/>
    <property type="project" value="UniProtKB-KW"/>
</dbReference>
<dbReference type="GO" id="GO:0006508">
    <property type="term" value="P:proteolysis"/>
    <property type="evidence" value="ECO:0007669"/>
    <property type="project" value="UniProtKB-KW"/>
</dbReference>
<evidence type="ECO:0000256" key="13">
    <source>
        <dbReference type="SAM" id="SignalP"/>
    </source>
</evidence>
<dbReference type="InterPro" id="IPR001254">
    <property type="entry name" value="Trypsin_dom"/>
</dbReference>
<dbReference type="PROSITE" id="PS50240">
    <property type="entry name" value="TRYPSIN_DOM"/>
    <property type="match status" value="1"/>
</dbReference>
<reference evidence="15" key="3">
    <citation type="submission" date="2025-09" db="UniProtKB">
        <authorList>
            <consortium name="Ensembl"/>
        </authorList>
    </citation>
    <scope>IDENTIFICATION</scope>
</reference>
<keyword evidence="8" id="KW-0106">Calcium</keyword>
<proteinExistence type="predicted"/>
<evidence type="ECO:0000256" key="3">
    <source>
        <dbReference type="ARBA" id="ARBA00022525"/>
    </source>
</evidence>
<dbReference type="SUPFAM" id="SSF50494">
    <property type="entry name" value="Trypsin-like serine proteases"/>
    <property type="match status" value="1"/>
</dbReference>
<dbReference type="PANTHER" id="PTHR24257">
    <property type="entry name" value="CHYMOTRYPSIN-LIKE ELASTASE FAMILY MEMBER"/>
    <property type="match status" value="1"/>
</dbReference>
<reference evidence="16" key="1">
    <citation type="submission" date="2019-04" db="EMBL/GenBank/DDBJ databases">
        <authorList>
            <consortium name="Wellcome Sanger Institute Data Sharing"/>
        </authorList>
    </citation>
    <scope>NUCLEOTIDE SEQUENCE [LARGE SCALE GENOMIC DNA]</scope>
</reference>
<comment type="cofactor">
    <cofactor evidence="1">
        <name>Ca(2+)</name>
        <dbReference type="ChEBI" id="CHEBI:29108"/>
    </cofactor>
</comment>
<evidence type="ECO:0000256" key="2">
    <source>
        <dbReference type="ARBA" id="ARBA00004613"/>
    </source>
</evidence>
<keyword evidence="7 12" id="KW-0720">Serine protease</keyword>
<dbReference type="EC" id="3.4.21.36" evidence="11"/>
<dbReference type="Pfam" id="PF00089">
    <property type="entry name" value="Trypsin"/>
    <property type="match status" value="1"/>
</dbReference>
<comment type="catalytic activity">
    <reaction evidence="10">
        <text>Hydrolysis of proteins, including elastin. Preferential cleavage: Ala-|-Xaa.</text>
        <dbReference type="EC" id="3.4.21.36"/>
    </reaction>
</comment>
<evidence type="ECO:0000256" key="6">
    <source>
        <dbReference type="ARBA" id="ARBA00022801"/>
    </source>
</evidence>
<dbReference type="OrthoDB" id="10061449at2759"/>
<gene>
    <name evidence="15" type="primary">LOC114909761</name>
</gene>
<dbReference type="InterPro" id="IPR001314">
    <property type="entry name" value="Peptidase_S1A"/>
</dbReference>
<dbReference type="FunFam" id="2.40.10.10:FF:000280">
    <property type="match status" value="1"/>
</dbReference>
<keyword evidence="6 12" id="KW-0378">Hydrolase</keyword>
<evidence type="ECO:0000256" key="4">
    <source>
        <dbReference type="ARBA" id="ARBA00022670"/>
    </source>
</evidence>
<keyword evidence="13" id="KW-0732">Signal</keyword>
<evidence type="ECO:0000256" key="12">
    <source>
        <dbReference type="RuleBase" id="RU363034"/>
    </source>
</evidence>
<feature type="domain" description="Peptidase S1" evidence="14">
    <location>
        <begin position="32"/>
        <end position="268"/>
    </location>
</feature>
<keyword evidence="9" id="KW-1015">Disulfide bond</keyword>
<keyword evidence="5" id="KW-0479">Metal-binding</keyword>
<feature type="signal peptide" evidence="13">
    <location>
        <begin position="1"/>
        <end position="16"/>
    </location>
</feature>
<evidence type="ECO:0000313" key="16">
    <source>
        <dbReference type="Proteomes" id="UP000694397"/>
    </source>
</evidence>
<keyword evidence="3" id="KW-0964">Secreted</keyword>
<name>A0A8C9VFF7_SCLFO</name>
<dbReference type="FunFam" id="2.40.10.10:FF:000004">
    <property type="entry name" value="Tryptase gamma 1"/>
    <property type="match status" value="1"/>
</dbReference>
<evidence type="ECO:0000259" key="14">
    <source>
        <dbReference type="PROSITE" id="PS50240"/>
    </source>
</evidence>
<evidence type="ECO:0000256" key="5">
    <source>
        <dbReference type="ARBA" id="ARBA00022723"/>
    </source>
</evidence>
<dbReference type="SMART" id="SM00020">
    <property type="entry name" value="Tryp_SPc"/>
    <property type="match status" value="1"/>
</dbReference>
<dbReference type="PROSITE" id="PS00134">
    <property type="entry name" value="TRYPSIN_HIS"/>
    <property type="match status" value="1"/>
</dbReference>
<reference evidence="15" key="2">
    <citation type="submission" date="2025-08" db="UniProtKB">
        <authorList>
            <consortium name="Ensembl"/>
        </authorList>
    </citation>
    <scope>IDENTIFICATION</scope>
</reference>
<dbReference type="GO" id="GO:0004252">
    <property type="term" value="F:serine-type endopeptidase activity"/>
    <property type="evidence" value="ECO:0007669"/>
    <property type="project" value="UniProtKB-EC"/>
</dbReference>
<evidence type="ECO:0000256" key="10">
    <source>
        <dbReference type="ARBA" id="ARBA00036864"/>
    </source>
</evidence>
<dbReference type="InterPro" id="IPR033116">
    <property type="entry name" value="TRYPSIN_SER"/>
</dbReference>
<dbReference type="Ensembl" id="ENSSFOT00015039817.1">
    <property type="protein sequence ID" value="ENSSFOP00015050945.1"/>
    <property type="gene ID" value="ENSSFOG00015029315.1"/>
</dbReference>
<feature type="chain" id="PRO_5034500846" description="pancreatic elastase" evidence="13">
    <location>
        <begin position="17"/>
        <end position="286"/>
    </location>
</feature>
<dbReference type="AlphaFoldDB" id="A0A8C9VFF7"/>
<dbReference type="InterPro" id="IPR043504">
    <property type="entry name" value="Peptidase_S1_PA_chymotrypsin"/>
</dbReference>
<keyword evidence="4 12" id="KW-0645">Protease</keyword>
<evidence type="ECO:0000256" key="7">
    <source>
        <dbReference type="ARBA" id="ARBA00022825"/>
    </source>
</evidence>
<evidence type="ECO:0000256" key="9">
    <source>
        <dbReference type="ARBA" id="ARBA00023157"/>
    </source>
</evidence>
<dbReference type="InterPro" id="IPR009003">
    <property type="entry name" value="Peptidase_S1_PA"/>
</dbReference>
<dbReference type="Proteomes" id="UP000694397">
    <property type="component" value="Unassembled WGS sequence"/>
</dbReference>
<sequence>MLRFLLLSALMALVLAEQNVKPQYMEALQDRVVGGSVAKPHAWPWQISLQYLSRGSYYHNCGGSLVRRGWVMTAAHCVSIFGVWRVVLGAQKITANEPTQQVVRVTNIYIHPNWDPNNASSGDDIALLRLSSNVTLNSYVQLASLPKPGQILPNNNPCYITGWGSTQTGGPLSDVLKQAYLPVRNYETCSRSDWWGSIVKKTMVCAGGSRNSGCSGDSGGPLNCKVKGRYYVHGVTSFGSSLRCNTPKKPTVFTRVSAYIGWMEGVRKSLHSIRNCEMLIIVLNLF</sequence>